<proteinExistence type="predicted"/>
<name>A0ABT3R785_9HYPH</name>
<protein>
    <submittedName>
        <fullName evidence="3">Cupin domain-containing protein</fullName>
    </submittedName>
</protein>
<sequence length="184" mass="20576">MAITEDATSHKKHKDRATGRSDGSQSLPEKLGFLSAPEARSIPQTGIFQFAQLDKNVLEPSPINPDWILEGNPEAMCKELSSLSDHRGNTCHWSCTSGRFDWHYGWDEAVLFLEGLAEITDENGNVYVGQPGVSLFFPAGTSAVWHVPNYVRKIAFNHNPVPRYLHILSRIVDKTWSKVKRTTG</sequence>
<dbReference type="PANTHER" id="PTHR40943">
    <property type="entry name" value="CYTOPLASMIC PROTEIN-RELATED"/>
    <property type="match status" value="1"/>
</dbReference>
<dbReference type="Proteomes" id="UP001300261">
    <property type="component" value="Unassembled WGS sequence"/>
</dbReference>
<dbReference type="PANTHER" id="PTHR40943:SF1">
    <property type="entry name" value="CYTOPLASMIC PROTEIN"/>
    <property type="match status" value="1"/>
</dbReference>
<evidence type="ECO:0000256" key="1">
    <source>
        <dbReference type="SAM" id="MobiDB-lite"/>
    </source>
</evidence>
<dbReference type="InterPro" id="IPR014710">
    <property type="entry name" value="RmlC-like_jellyroll"/>
</dbReference>
<evidence type="ECO:0000313" key="4">
    <source>
        <dbReference type="Proteomes" id="UP001300261"/>
    </source>
</evidence>
<evidence type="ECO:0000313" key="3">
    <source>
        <dbReference type="EMBL" id="MCX2724999.1"/>
    </source>
</evidence>
<dbReference type="CDD" id="cd02227">
    <property type="entry name" value="cupin_TM1112-like"/>
    <property type="match status" value="1"/>
</dbReference>
<feature type="domain" description="(S)-ureidoglycine aminohydrolase cupin" evidence="2">
    <location>
        <begin position="88"/>
        <end position="154"/>
    </location>
</feature>
<evidence type="ECO:0000259" key="2">
    <source>
        <dbReference type="Pfam" id="PF05899"/>
    </source>
</evidence>
<dbReference type="InterPro" id="IPR011051">
    <property type="entry name" value="RmlC_Cupin_sf"/>
</dbReference>
<dbReference type="Pfam" id="PF05899">
    <property type="entry name" value="Cupin_3"/>
    <property type="match status" value="1"/>
</dbReference>
<feature type="region of interest" description="Disordered" evidence="1">
    <location>
        <begin position="1"/>
        <end position="29"/>
    </location>
</feature>
<dbReference type="InterPro" id="IPR008579">
    <property type="entry name" value="UGlyAH_Cupin_dom"/>
</dbReference>
<organism evidence="3 4">
    <name type="scientific">Roseibium salinum</name>
    <dbReference type="NCBI Taxonomy" id="1604349"/>
    <lineage>
        <taxon>Bacteria</taxon>
        <taxon>Pseudomonadati</taxon>
        <taxon>Pseudomonadota</taxon>
        <taxon>Alphaproteobacteria</taxon>
        <taxon>Hyphomicrobiales</taxon>
        <taxon>Stappiaceae</taxon>
        <taxon>Roseibium</taxon>
    </lineage>
</organism>
<gene>
    <name evidence="3" type="ORF">ON753_21935</name>
</gene>
<dbReference type="RefSeq" id="WP_265965462.1">
    <property type="nucleotide sequence ID" value="NZ_JAPEVI010000003.1"/>
</dbReference>
<dbReference type="SUPFAM" id="SSF51182">
    <property type="entry name" value="RmlC-like cupins"/>
    <property type="match status" value="1"/>
</dbReference>
<keyword evidence="4" id="KW-1185">Reference proteome</keyword>
<dbReference type="EMBL" id="JAPEVI010000003">
    <property type="protein sequence ID" value="MCX2724999.1"/>
    <property type="molecule type" value="Genomic_DNA"/>
</dbReference>
<dbReference type="Gene3D" id="2.60.120.10">
    <property type="entry name" value="Jelly Rolls"/>
    <property type="match status" value="1"/>
</dbReference>
<comment type="caution">
    <text evidence="3">The sequence shown here is derived from an EMBL/GenBank/DDBJ whole genome shotgun (WGS) entry which is preliminary data.</text>
</comment>
<reference evidence="3 4" key="1">
    <citation type="journal article" date="2016" name="Int. J. Syst. Evol. Microbiol.">
        <title>Labrenzia salina sp. nov., isolated from the rhizosphere of the halophyte Arthrocnemum macrostachyum.</title>
        <authorList>
            <person name="Camacho M."/>
            <person name="Redondo-Gomez S."/>
            <person name="Rodriguez-Llorente I."/>
            <person name="Rohde M."/>
            <person name="Sproer C."/>
            <person name="Schumann P."/>
            <person name="Klenk H.P."/>
            <person name="Montero-Calasanz M.D.C."/>
        </authorList>
    </citation>
    <scope>NUCLEOTIDE SEQUENCE [LARGE SCALE GENOMIC DNA]</scope>
    <source>
        <strain evidence="3 4">DSM 29163</strain>
    </source>
</reference>
<accession>A0ABT3R785</accession>